<keyword evidence="7 12" id="KW-0798">TonB box</keyword>
<dbReference type="RefSeq" id="WP_004943520.1">
    <property type="nucleotide sequence ID" value="NZ_KB849643.1"/>
</dbReference>
<dbReference type="CDD" id="cd01347">
    <property type="entry name" value="ligand_gated_channel"/>
    <property type="match status" value="1"/>
</dbReference>
<comment type="subcellular location">
    <subcellularLocation>
        <location evidence="1 11">Cell outer membrane</location>
        <topology evidence="1 11">Multi-pass membrane protein</topology>
    </subcellularLocation>
</comment>
<feature type="chain" id="PRO_5045789687" description="TonB-dependent vitamin B12 receptor" evidence="13">
    <location>
        <begin position="28"/>
        <end position="612"/>
    </location>
</feature>
<evidence type="ECO:0000313" key="17">
    <source>
        <dbReference type="Proteomes" id="UP000018433"/>
    </source>
</evidence>
<sequence length="612" mass="67480">MSISFQPTRLVGAIAIAMGFSSTTVFADDSTDATQLDPIVVTASKSEEKASAVPARISVISKQDIEKNPALNLNEILKQDAELNVVQSGGIGQTTSIFTRGTNSNQTLVLKDGAALVEGINGLNNTELLDLSDVNQIEILKGPASVQYGSDAIGGVIQLLTATPKKNKAFVTGLYGENNTYKTIIGGDIALPKGFYAQIRGQRMESDGTRILNIQNDNQKAGYDQKGYSTKLGYENENLNTSVSISENEGTNEYLDFSKGTNTAKRDFKNQLFNWNGQYHINPDLTVNARYSNYQDKATYIETYGFKYDSERNEGDLNLKWKFSPTQNILIGASQQDTDVTYDYLDGKKKLSSTGYYVQHQYSVDGINTQAGVRVEDNDQFGTHTVGQIAGRINITPLTSIYANIGTAFKAPTAYQLYASFYGNPNLKPEESVSYEFGLDQKLNYNLSANASFYYTEVKNLIGSNTAYQYINTNKANMQGGELGLKWQNDQLFTSAQYAYVKTEDEETKLELIRRPRQTLTLSTGYDDGVYGVNASLVARGTAKAQNVPNSLKVPGYATVDLNAYWNVRPNFKLFTNIKNIGDVQYKAVYSSQNTWYVNSGREASVGVTLSY</sequence>
<keyword evidence="5 11" id="KW-0812">Transmembrane</keyword>
<evidence type="ECO:0000256" key="4">
    <source>
        <dbReference type="ARBA" id="ARBA00022452"/>
    </source>
</evidence>
<reference evidence="16 17" key="1">
    <citation type="submission" date="2013-02" db="EMBL/GenBank/DDBJ databases">
        <title>The Genome Sequence of Acinetobacter soli NIPH 2899.</title>
        <authorList>
            <consortium name="The Broad Institute Genome Sequencing Platform"/>
            <consortium name="The Broad Institute Genome Sequencing Center for Infectious Disease"/>
            <person name="Cerqueira G."/>
            <person name="Feldgarden M."/>
            <person name="Courvalin P."/>
            <person name="Perichon B."/>
            <person name="Grillot-Courvalin C."/>
            <person name="Clermont D."/>
            <person name="Rocha E."/>
            <person name="Yoon E.-J."/>
            <person name="Nemec A."/>
            <person name="Walker B."/>
            <person name="Young S.K."/>
            <person name="Zeng Q."/>
            <person name="Gargeya S."/>
            <person name="Fitzgerald M."/>
            <person name="Haas B."/>
            <person name="Abouelleil A."/>
            <person name="Alvarado L."/>
            <person name="Arachchi H.M."/>
            <person name="Berlin A.M."/>
            <person name="Chapman S.B."/>
            <person name="Dewar J."/>
            <person name="Goldberg J."/>
            <person name="Griggs A."/>
            <person name="Gujja S."/>
            <person name="Hansen M."/>
            <person name="Howarth C."/>
            <person name="Imamovic A."/>
            <person name="Larimer J."/>
            <person name="McCowan C."/>
            <person name="Murphy C."/>
            <person name="Neiman D."/>
            <person name="Pearson M."/>
            <person name="Priest M."/>
            <person name="Roberts A."/>
            <person name="Saif S."/>
            <person name="Shea T."/>
            <person name="Sisk P."/>
            <person name="Sykes S."/>
            <person name="Wortman J."/>
            <person name="Nusbaum C."/>
            <person name="Birren B."/>
        </authorList>
    </citation>
    <scope>NUCLEOTIDE SEQUENCE [LARGE SCALE GENOMIC DNA]</scope>
    <source>
        <strain evidence="16 17">NIPH 2899</strain>
    </source>
</reference>
<keyword evidence="4 11" id="KW-1134">Transmembrane beta strand</keyword>
<dbReference type="InterPro" id="IPR036942">
    <property type="entry name" value="Beta-barrel_TonB_sf"/>
</dbReference>
<evidence type="ECO:0000256" key="3">
    <source>
        <dbReference type="ARBA" id="ARBA00022448"/>
    </source>
</evidence>
<name>A0ABP2U8D6_9GAMM</name>
<dbReference type="PANTHER" id="PTHR30069">
    <property type="entry name" value="TONB-DEPENDENT OUTER MEMBRANE RECEPTOR"/>
    <property type="match status" value="1"/>
</dbReference>
<evidence type="ECO:0008006" key="18">
    <source>
        <dbReference type="Google" id="ProtNLM"/>
    </source>
</evidence>
<evidence type="ECO:0000313" key="16">
    <source>
        <dbReference type="EMBL" id="ENV61068.1"/>
    </source>
</evidence>
<evidence type="ECO:0000256" key="2">
    <source>
        <dbReference type="ARBA" id="ARBA00008143"/>
    </source>
</evidence>
<evidence type="ECO:0000256" key="9">
    <source>
        <dbReference type="ARBA" id="ARBA00023170"/>
    </source>
</evidence>
<dbReference type="InterPro" id="IPR037066">
    <property type="entry name" value="Plug_dom_sf"/>
</dbReference>
<keyword evidence="9" id="KW-0675">Receptor</keyword>
<dbReference type="Proteomes" id="UP000018433">
    <property type="component" value="Unassembled WGS sequence"/>
</dbReference>
<evidence type="ECO:0000259" key="15">
    <source>
        <dbReference type="Pfam" id="PF07715"/>
    </source>
</evidence>
<proteinExistence type="inferred from homology"/>
<dbReference type="SUPFAM" id="SSF56935">
    <property type="entry name" value="Porins"/>
    <property type="match status" value="1"/>
</dbReference>
<dbReference type="PANTHER" id="PTHR30069:SF29">
    <property type="entry name" value="HEMOGLOBIN AND HEMOGLOBIN-HAPTOGLOBIN-BINDING PROTEIN 1-RELATED"/>
    <property type="match status" value="1"/>
</dbReference>
<accession>A0ABP2U8D6</accession>
<dbReference type="PROSITE" id="PS52016">
    <property type="entry name" value="TONB_DEPENDENT_REC_3"/>
    <property type="match status" value="1"/>
</dbReference>
<comment type="similarity">
    <text evidence="2">Belongs to the TonB-dependent receptor family. Hemoglobin/haptoglobin binding protein subfamily.</text>
</comment>
<feature type="domain" description="TonB-dependent receptor-like beta-barrel" evidence="14">
    <location>
        <begin position="220"/>
        <end position="581"/>
    </location>
</feature>
<evidence type="ECO:0000256" key="11">
    <source>
        <dbReference type="PROSITE-ProRule" id="PRU01360"/>
    </source>
</evidence>
<evidence type="ECO:0000256" key="5">
    <source>
        <dbReference type="ARBA" id="ARBA00022692"/>
    </source>
</evidence>
<evidence type="ECO:0000259" key="14">
    <source>
        <dbReference type="Pfam" id="PF00593"/>
    </source>
</evidence>
<keyword evidence="3 11" id="KW-0813">Transport</keyword>
<evidence type="ECO:0000256" key="7">
    <source>
        <dbReference type="ARBA" id="ARBA00023077"/>
    </source>
</evidence>
<feature type="signal peptide" evidence="13">
    <location>
        <begin position="1"/>
        <end position="27"/>
    </location>
</feature>
<feature type="domain" description="TonB-dependent receptor plug" evidence="15">
    <location>
        <begin position="51"/>
        <end position="156"/>
    </location>
</feature>
<evidence type="ECO:0000256" key="13">
    <source>
        <dbReference type="SAM" id="SignalP"/>
    </source>
</evidence>
<keyword evidence="10 11" id="KW-0998">Cell outer membrane</keyword>
<keyword evidence="8 11" id="KW-0472">Membrane</keyword>
<dbReference type="Gene3D" id="2.170.130.10">
    <property type="entry name" value="TonB-dependent receptor, plug domain"/>
    <property type="match status" value="1"/>
</dbReference>
<keyword evidence="17" id="KW-1185">Reference proteome</keyword>
<comment type="caution">
    <text evidence="16">The sequence shown here is derived from an EMBL/GenBank/DDBJ whole genome shotgun (WGS) entry which is preliminary data.</text>
</comment>
<evidence type="ECO:0000256" key="1">
    <source>
        <dbReference type="ARBA" id="ARBA00004571"/>
    </source>
</evidence>
<keyword evidence="6 13" id="KW-0732">Signal</keyword>
<dbReference type="Pfam" id="PF07715">
    <property type="entry name" value="Plug"/>
    <property type="match status" value="1"/>
</dbReference>
<gene>
    <name evidence="16" type="ORF">F950_00322</name>
</gene>
<dbReference type="InterPro" id="IPR039426">
    <property type="entry name" value="TonB-dep_rcpt-like"/>
</dbReference>
<dbReference type="InterPro" id="IPR000531">
    <property type="entry name" value="Beta-barrel_TonB"/>
</dbReference>
<dbReference type="EMBL" id="APPV01000006">
    <property type="protein sequence ID" value="ENV61068.1"/>
    <property type="molecule type" value="Genomic_DNA"/>
</dbReference>
<dbReference type="Pfam" id="PF00593">
    <property type="entry name" value="TonB_dep_Rec_b-barrel"/>
    <property type="match status" value="1"/>
</dbReference>
<protein>
    <recommendedName>
        <fullName evidence="18">TonB-dependent vitamin B12 receptor</fullName>
    </recommendedName>
</protein>
<evidence type="ECO:0000256" key="12">
    <source>
        <dbReference type="RuleBase" id="RU003357"/>
    </source>
</evidence>
<evidence type="ECO:0000256" key="10">
    <source>
        <dbReference type="ARBA" id="ARBA00023237"/>
    </source>
</evidence>
<dbReference type="Gene3D" id="2.40.170.20">
    <property type="entry name" value="TonB-dependent receptor, beta-barrel domain"/>
    <property type="match status" value="1"/>
</dbReference>
<evidence type="ECO:0000256" key="6">
    <source>
        <dbReference type="ARBA" id="ARBA00022729"/>
    </source>
</evidence>
<dbReference type="InterPro" id="IPR012910">
    <property type="entry name" value="Plug_dom"/>
</dbReference>
<organism evidence="16 17">
    <name type="scientific">Acinetobacter soli NIPH 2899</name>
    <dbReference type="NCBI Taxonomy" id="1217677"/>
    <lineage>
        <taxon>Bacteria</taxon>
        <taxon>Pseudomonadati</taxon>
        <taxon>Pseudomonadota</taxon>
        <taxon>Gammaproteobacteria</taxon>
        <taxon>Moraxellales</taxon>
        <taxon>Moraxellaceae</taxon>
        <taxon>Acinetobacter</taxon>
    </lineage>
</organism>
<evidence type="ECO:0000256" key="8">
    <source>
        <dbReference type="ARBA" id="ARBA00023136"/>
    </source>
</evidence>